<proteinExistence type="predicted"/>
<evidence type="ECO:0000256" key="2">
    <source>
        <dbReference type="SAM" id="Phobius"/>
    </source>
</evidence>
<accession>A0AAN7QZI9</accession>
<protein>
    <recommendedName>
        <fullName evidence="3">Nucleotide-diphospho-sugar transferase domain-containing protein</fullName>
    </recommendedName>
</protein>
<dbReference type="AlphaFoldDB" id="A0AAN7QZI9"/>
<dbReference type="InterPro" id="IPR005069">
    <property type="entry name" value="Nucl-diP-sugar_transferase"/>
</dbReference>
<dbReference type="InterPro" id="IPR044821">
    <property type="entry name" value="At1g28695/At4g15970-like"/>
</dbReference>
<feature type="region of interest" description="Disordered" evidence="1">
    <location>
        <begin position="1"/>
        <end position="20"/>
    </location>
</feature>
<dbReference type="PANTHER" id="PTHR46038:SF13">
    <property type="entry name" value="GLYCOSYLTRANSFERASE"/>
    <property type="match status" value="1"/>
</dbReference>
<keyword evidence="5" id="KW-1185">Reference proteome</keyword>
<evidence type="ECO:0000259" key="3">
    <source>
        <dbReference type="Pfam" id="PF03407"/>
    </source>
</evidence>
<comment type="caution">
    <text evidence="4">The sequence shown here is derived from an EMBL/GenBank/DDBJ whole genome shotgun (WGS) entry which is preliminary data.</text>
</comment>
<organism evidence="4 5">
    <name type="scientific">Trapa natans</name>
    <name type="common">Water chestnut</name>
    <dbReference type="NCBI Taxonomy" id="22666"/>
    <lineage>
        <taxon>Eukaryota</taxon>
        <taxon>Viridiplantae</taxon>
        <taxon>Streptophyta</taxon>
        <taxon>Embryophyta</taxon>
        <taxon>Tracheophyta</taxon>
        <taxon>Spermatophyta</taxon>
        <taxon>Magnoliopsida</taxon>
        <taxon>eudicotyledons</taxon>
        <taxon>Gunneridae</taxon>
        <taxon>Pentapetalae</taxon>
        <taxon>rosids</taxon>
        <taxon>malvids</taxon>
        <taxon>Myrtales</taxon>
        <taxon>Lythraceae</taxon>
        <taxon>Trapa</taxon>
    </lineage>
</organism>
<keyword evidence="2" id="KW-0472">Membrane</keyword>
<keyword evidence="2" id="KW-0812">Transmembrane</keyword>
<reference evidence="4 5" key="1">
    <citation type="journal article" date="2023" name="Hortic Res">
        <title>Pangenome of water caltrop reveals structural variations and asymmetric subgenome divergence after allopolyploidization.</title>
        <authorList>
            <person name="Zhang X."/>
            <person name="Chen Y."/>
            <person name="Wang L."/>
            <person name="Yuan Y."/>
            <person name="Fang M."/>
            <person name="Shi L."/>
            <person name="Lu R."/>
            <person name="Comes H.P."/>
            <person name="Ma Y."/>
            <person name="Chen Y."/>
            <person name="Huang G."/>
            <person name="Zhou Y."/>
            <person name="Zheng Z."/>
            <person name="Qiu Y."/>
        </authorList>
    </citation>
    <scope>NUCLEOTIDE SEQUENCE [LARGE SCALE GENOMIC DNA]</scope>
    <source>
        <strain evidence="4">F231</strain>
    </source>
</reference>
<evidence type="ECO:0000313" key="5">
    <source>
        <dbReference type="Proteomes" id="UP001346149"/>
    </source>
</evidence>
<keyword evidence="2" id="KW-1133">Transmembrane helix</keyword>
<dbReference type="Pfam" id="PF03407">
    <property type="entry name" value="Nucleotid_trans"/>
    <property type="match status" value="1"/>
</dbReference>
<dbReference type="Proteomes" id="UP001346149">
    <property type="component" value="Unassembled WGS sequence"/>
</dbReference>
<name>A0AAN7QZI9_TRANT</name>
<feature type="transmembrane region" description="Helical" evidence="2">
    <location>
        <begin position="46"/>
        <end position="64"/>
    </location>
</feature>
<feature type="domain" description="Nucleotide-diphospho-sugar transferase" evidence="3">
    <location>
        <begin position="134"/>
        <end position="332"/>
    </location>
</feature>
<dbReference type="PANTHER" id="PTHR46038">
    <property type="entry name" value="EXPRESSED PROTEIN-RELATED"/>
    <property type="match status" value="1"/>
</dbReference>
<sequence>MADSSRKLADDGGIQNRDGAGVIESDRQSSCSTWSGRGLPYLTRDVKLGLLFVGLTISCLLLYSSTNPLKFFPMSYPSYSDRKLYGLERVLRSAAMEDNRTVILTTLNDAWAEPGSIFDVLLESFRVGNGTRELLDHVVVVALDKKAFHRCLQVHPHCFALTSNGNDFSGEADFMSHNYLDMMWRRIDFLGVVLEKGFDFVFTDTDIVWLRSPFPHFYPDADFQIACDFYNYEAADKRNRPNGGFTYVRSNQRTVKFYKYWYQSRKSYPGNHDQDVLNQIKSHKYLEDIGLQMRFLDTAYMGGFCQLSKDLGLICTVHANCCIGLDNKIRDLLTVLDDWKKYLAGNGTGDWTVPRDCVGSFDRPHKPHKHGLRRLV</sequence>
<feature type="compositionally biased region" description="Basic and acidic residues" evidence="1">
    <location>
        <begin position="1"/>
        <end position="10"/>
    </location>
</feature>
<dbReference type="EMBL" id="JAXQNO010000016">
    <property type="protein sequence ID" value="KAK4781955.1"/>
    <property type="molecule type" value="Genomic_DNA"/>
</dbReference>
<evidence type="ECO:0000256" key="1">
    <source>
        <dbReference type="SAM" id="MobiDB-lite"/>
    </source>
</evidence>
<evidence type="ECO:0000313" key="4">
    <source>
        <dbReference type="EMBL" id="KAK4781955.1"/>
    </source>
</evidence>
<gene>
    <name evidence="4" type="ORF">SAY86_016057</name>
</gene>